<comment type="caution">
    <text evidence="1">The sequence shown here is derived from an EMBL/GenBank/DDBJ whole genome shotgun (WGS) entry which is preliminary data.</text>
</comment>
<accession>A0ABY2SDC9</accession>
<sequence length="410" mass="43174">MSVPQLWRLGVPTPGVLRNYPPNPIYVDSVNGTSSGTGAIDKPVNTLSLALGLCAGLPDYEIKIIAPETSPLRQEITFNTSLDVTLSGVDSEPWYIYGSNLHTSGWSGAGPIYSKTLGYTSVLVVVVTTMTETIVDREFNVKLIQNTDTPTTPAAGQYGYVNGVIYVRLPDDSNPALHSIEISQRNFCVATIGFGLLTVNDCVARNSMINGISNGNSTQPENTGFLTVNNSLVEYCANGGVGATGRNERTICNNVKCYRIGNDGFNLHNPTGGEGYMELNGCEGSYCGDIAGQSAQGASNHETSHMVQNGGSYNKNVSGAMVVINSGICDIHGDTLYGPVVMDGNMRLGNTAGTIANQAGCNWEDTSSGIVTGDVTVKNGLGIGVKRDPGAVVTGIELIKSINNAFPDIL</sequence>
<dbReference type="Proteomes" id="UP000305202">
    <property type="component" value="Unassembled WGS sequence"/>
</dbReference>
<proteinExistence type="predicted"/>
<reference evidence="1 2" key="1">
    <citation type="submission" date="2019-04" db="EMBL/GenBank/DDBJ databases">
        <authorList>
            <person name="Li M."/>
            <person name="Gao C."/>
        </authorList>
    </citation>
    <scope>NUCLEOTIDE SEQUENCE [LARGE SCALE GENOMIC DNA]</scope>
    <source>
        <strain evidence="1 2">BGMRC 2031</strain>
    </source>
</reference>
<organism evidence="1 2">
    <name type="scientific">Martelella alba</name>
    <dbReference type="NCBI Taxonomy" id="2590451"/>
    <lineage>
        <taxon>Bacteria</taxon>
        <taxon>Pseudomonadati</taxon>
        <taxon>Pseudomonadota</taxon>
        <taxon>Alphaproteobacteria</taxon>
        <taxon>Hyphomicrobiales</taxon>
        <taxon>Aurantimonadaceae</taxon>
        <taxon>Martelella</taxon>
    </lineage>
</organism>
<protein>
    <submittedName>
        <fullName evidence="1">Uncharacterized protein</fullName>
    </submittedName>
</protein>
<gene>
    <name evidence="1" type="ORF">FCN80_25175</name>
</gene>
<evidence type="ECO:0000313" key="2">
    <source>
        <dbReference type="Proteomes" id="UP000305202"/>
    </source>
</evidence>
<dbReference type="RefSeq" id="WP_136993048.1">
    <property type="nucleotide sequence ID" value="NZ_SZPQ01000082.1"/>
</dbReference>
<name>A0ABY2SDC9_9HYPH</name>
<dbReference type="EMBL" id="SZPQ01000082">
    <property type="protein sequence ID" value="TKI02389.1"/>
    <property type="molecule type" value="Genomic_DNA"/>
</dbReference>
<evidence type="ECO:0000313" key="1">
    <source>
        <dbReference type="EMBL" id="TKI02389.1"/>
    </source>
</evidence>
<dbReference type="SUPFAM" id="SSF51126">
    <property type="entry name" value="Pectin lyase-like"/>
    <property type="match status" value="1"/>
</dbReference>
<keyword evidence="2" id="KW-1185">Reference proteome</keyword>
<dbReference type="InterPro" id="IPR011050">
    <property type="entry name" value="Pectin_lyase_fold/virulence"/>
</dbReference>